<proteinExistence type="predicted"/>
<dbReference type="Pfam" id="PF00651">
    <property type="entry name" value="BTB"/>
    <property type="match status" value="1"/>
</dbReference>
<dbReference type="PANTHER" id="PTHR23110:SF109">
    <property type="entry name" value="FI07618P-RELATED"/>
    <property type="match status" value="1"/>
</dbReference>
<evidence type="ECO:0000313" key="6">
    <source>
        <dbReference type="Proteomes" id="UP000318571"/>
    </source>
</evidence>
<comment type="caution">
    <text evidence="5">The sequence shown here is derived from an EMBL/GenBank/DDBJ whole genome shotgun (WGS) entry which is preliminary data.</text>
</comment>
<dbReference type="SUPFAM" id="SSF54695">
    <property type="entry name" value="POZ domain"/>
    <property type="match status" value="1"/>
</dbReference>
<dbReference type="GO" id="GO:0006357">
    <property type="term" value="P:regulation of transcription by RNA polymerase II"/>
    <property type="evidence" value="ECO:0007669"/>
    <property type="project" value="TreeGrafter"/>
</dbReference>
<dbReference type="Gene3D" id="3.30.710.10">
    <property type="entry name" value="Potassium Channel Kv1.1, Chain A"/>
    <property type="match status" value="1"/>
</dbReference>
<dbReference type="InterPro" id="IPR011333">
    <property type="entry name" value="SKP1/BTB/POZ_sf"/>
</dbReference>
<dbReference type="AlphaFoldDB" id="A0A553PI89"/>
<dbReference type="OMA" id="YLKHAWN"/>
<reference evidence="5 6" key="1">
    <citation type="journal article" date="2018" name="Nat. Ecol. Evol.">
        <title>Genomic signatures of mitonuclear coevolution across populations of Tigriopus californicus.</title>
        <authorList>
            <person name="Barreto F.S."/>
            <person name="Watson E.T."/>
            <person name="Lima T.G."/>
            <person name="Willett C.S."/>
            <person name="Edmands S."/>
            <person name="Li W."/>
            <person name="Burton R.S."/>
        </authorList>
    </citation>
    <scope>NUCLEOTIDE SEQUENCE [LARGE SCALE GENOMIC DNA]</scope>
    <source>
        <strain evidence="5 6">San Diego</strain>
    </source>
</reference>
<gene>
    <name evidence="5" type="ORF">TCAL_00147</name>
</gene>
<evidence type="ECO:0000256" key="3">
    <source>
        <dbReference type="SAM" id="MobiDB-lite"/>
    </source>
</evidence>
<dbReference type="Proteomes" id="UP000318571">
    <property type="component" value="Chromosome 5"/>
</dbReference>
<organism evidence="5 6">
    <name type="scientific">Tigriopus californicus</name>
    <name type="common">Marine copepod</name>
    <dbReference type="NCBI Taxonomy" id="6832"/>
    <lineage>
        <taxon>Eukaryota</taxon>
        <taxon>Metazoa</taxon>
        <taxon>Ecdysozoa</taxon>
        <taxon>Arthropoda</taxon>
        <taxon>Crustacea</taxon>
        <taxon>Multicrustacea</taxon>
        <taxon>Hexanauplia</taxon>
        <taxon>Copepoda</taxon>
        <taxon>Harpacticoida</taxon>
        <taxon>Harpacticidae</taxon>
        <taxon>Tigriopus</taxon>
    </lineage>
</organism>
<dbReference type="InterPro" id="IPR000210">
    <property type="entry name" value="BTB/POZ_dom"/>
</dbReference>
<dbReference type="SUPFAM" id="SSF46689">
    <property type="entry name" value="Homeodomain-like"/>
    <property type="match status" value="1"/>
</dbReference>
<feature type="compositionally biased region" description="Basic and acidic residues" evidence="3">
    <location>
        <begin position="123"/>
        <end position="133"/>
    </location>
</feature>
<keyword evidence="6" id="KW-1185">Reference proteome</keyword>
<feature type="compositionally biased region" description="Pro residues" evidence="3">
    <location>
        <begin position="258"/>
        <end position="268"/>
    </location>
</feature>
<feature type="compositionally biased region" description="Basic and acidic residues" evidence="3">
    <location>
        <begin position="173"/>
        <end position="182"/>
    </location>
</feature>
<accession>A0A553PI89</accession>
<feature type="domain" description="BTB" evidence="4">
    <location>
        <begin position="36"/>
        <end position="101"/>
    </location>
</feature>
<dbReference type="InterPro" id="IPR051095">
    <property type="entry name" value="Dros_DevTransReg"/>
</dbReference>
<evidence type="ECO:0000256" key="2">
    <source>
        <dbReference type="ARBA" id="ARBA00023242"/>
    </source>
</evidence>
<feature type="compositionally biased region" description="Basic and acidic residues" evidence="3">
    <location>
        <begin position="426"/>
        <end position="440"/>
    </location>
</feature>
<feature type="compositionally biased region" description="Polar residues" evidence="3">
    <location>
        <begin position="134"/>
        <end position="145"/>
    </location>
</feature>
<protein>
    <recommendedName>
        <fullName evidence="4">BTB domain-containing protein</fullName>
    </recommendedName>
</protein>
<comment type="subcellular location">
    <subcellularLocation>
        <location evidence="1">Nucleus</location>
    </subcellularLocation>
</comment>
<feature type="region of interest" description="Disordered" evidence="3">
    <location>
        <begin position="122"/>
        <end position="205"/>
    </location>
</feature>
<feature type="region of interest" description="Disordered" evidence="3">
    <location>
        <begin position="219"/>
        <end position="271"/>
    </location>
</feature>
<name>A0A553PI89_TIGCA</name>
<sequence>MSSSVNPQQQYCLKWNNHQSNLLKVFDRLLGSQQFCDVLVAAEGKTLRAHKVVLLACSSYFESIFCEFNEKNQVVILKDTRYDDVKALVEFMYKGEINVPQDQLESLLKTAENLQVKGLADADGEHEFEDNKTTRSSQDPLPSRNSRMEPKGLSESSSVGSRTIDIGGSPVFKSRDSPSGEPKRKRGRPRTLDAPGEVPDPCFSNMKVTPIQSFGFGAHNSQYIPSQSPSSIDSSSRTSDNVPHDISIPSTSNADPSGPNPMPTPGGPLTPQRIAELNIVKMPDYLLSGSRQQFWDEHYVKVIMQAVRNKEIDMKGAAELLGVSYGTLYGRYRETFGYLKHAWNKPNKGQIVRNPSPIHSDISDQENILELLRTGRISLKQAATLLKVDPTLLAYQLTAKLGEESYQGHMEDHEIELESEEEELDEAPHLDEDSFNHEESFVDGEEAMEVKPDILLQSRYIKNEEERLEEQSSPLSLKINVFKSKGKEVKTSS</sequence>
<feature type="compositionally biased region" description="Low complexity" evidence="3">
    <location>
        <begin position="221"/>
        <end position="240"/>
    </location>
</feature>
<feature type="compositionally biased region" description="Acidic residues" evidence="3">
    <location>
        <begin position="413"/>
        <end position="425"/>
    </location>
</feature>
<keyword evidence="2" id="KW-0539">Nucleus</keyword>
<dbReference type="PANTHER" id="PTHR23110">
    <property type="entry name" value="BTB DOMAIN TRANSCRIPTION FACTOR"/>
    <property type="match status" value="1"/>
</dbReference>
<evidence type="ECO:0000313" key="5">
    <source>
        <dbReference type="EMBL" id="TRY77396.1"/>
    </source>
</evidence>
<evidence type="ECO:0000256" key="1">
    <source>
        <dbReference type="ARBA" id="ARBA00004123"/>
    </source>
</evidence>
<dbReference type="GO" id="GO:0005634">
    <property type="term" value="C:nucleus"/>
    <property type="evidence" value="ECO:0007669"/>
    <property type="project" value="UniProtKB-SubCell"/>
</dbReference>
<dbReference type="EMBL" id="VCGU01000004">
    <property type="protein sequence ID" value="TRY77396.1"/>
    <property type="molecule type" value="Genomic_DNA"/>
</dbReference>
<dbReference type="STRING" id="6832.A0A553PI89"/>
<dbReference type="InterPro" id="IPR009057">
    <property type="entry name" value="Homeodomain-like_sf"/>
</dbReference>
<feature type="region of interest" description="Disordered" evidence="3">
    <location>
        <begin position="411"/>
        <end position="449"/>
    </location>
</feature>
<evidence type="ECO:0000259" key="4">
    <source>
        <dbReference type="PROSITE" id="PS50097"/>
    </source>
</evidence>
<dbReference type="PROSITE" id="PS50097">
    <property type="entry name" value="BTB"/>
    <property type="match status" value="1"/>
</dbReference>
<dbReference type="SMART" id="SM00225">
    <property type="entry name" value="BTB"/>
    <property type="match status" value="1"/>
</dbReference>
<dbReference type="CDD" id="cd18315">
    <property type="entry name" value="BTB_POZ_BAB-like"/>
    <property type="match status" value="1"/>
</dbReference>